<dbReference type="PROSITE" id="PS01124">
    <property type="entry name" value="HTH_ARAC_FAMILY_2"/>
    <property type="match status" value="1"/>
</dbReference>
<keyword evidence="3" id="KW-0804">Transcription</keyword>
<dbReference type="InterPro" id="IPR037923">
    <property type="entry name" value="HTH-like"/>
</dbReference>
<evidence type="ECO:0000256" key="2">
    <source>
        <dbReference type="ARBA" id="ARBA00023125"/>
    </source>
</evidence>
<evidence type="ECO:0000259" key="4">
    <source>
        <dbReference type="PROSITE" id="PS01124"/>
    </source>
</evidence>
<evidence type="ECO:0000256" key="3">
    <source>
        <dbReference type="ARBA" id="ARBA00023163"/>
    </source>
</evidence>
<dbReference type="InterPro" id="IPR020449">
    <property type="entry name" value="Tscrpt_reg_AraC-type_HTH"/>
</dbReference>
<keyword evidence="2" id="KW-0238">DNA-binding</keyword>
<reference evidence="5 6" key="1">
    <citation type="submission" date="2024-09" db="EMBL/GenBank/DDBJ databases">
        <authorList>
            <person name="Sun Q."/>
            <person name="Mori K."/>
        </authorList>
    </citation>
    <scope>NUCLEOTIDE SEQUENCE [LARGE SCALE GENOMIC DNA]</scope>
    <source>
        <strain evidence="5 6">ATCC 51272</strain>
    </source>
</reference>
<dbReference type="RefSeq" id="WP_044248679.1">
    <property type="nucleotide sequence ID" value="NZ_JADU01000011.1"/>
</dbReference>
<feature type="domain" description="HTH araC/xylS-type" evidence="4">
    <location>
        <begin position="185"/>
        <end position="283"/>
    </location>
</feature>
<dbReference type="InterPro" id="IPR014710">
    <property type="entry name" value="RmlC-like_jellyroll"/>
</dbReference>
<dbReference type="SUPFAM" id="SSF51215">
    <property type="entry name" value="Regulatory protein AraC"/>
    <property type="match status" value="1"/>
</dbReference>
<evidence type="ECO:0000313" key="5">
    <source>
        <dbReference type="EMBL" id="MFB9896500.1"/>
    </source>
</evidence>
<protein>
    <submittedName>
        <fullName evidence="5">Helix-turn-helix domain-containing protein</fullName>
    </submittedName>
</protein>
<keyword evidence="1" id="KW-0805">Transcription regulation</keyword>
<dbReference type="SUPFAM" id="SSF46689">
    <property type="entry name" value="Homeodomain-like"/>
    <property type="match status" value="2"/>
</dbReference>
<dbReference type="PANTHER" id="PTHR43280">
    <property type="entry name" value="ARAC-FAMILY TRANSCRIPTIONAL REGULATOR"/>
    <property type="match status" value="1"/>
</dbReference>
<evidence type="ECO:0000256" key="1">
    <source>
        <dbReference type="ARBA" id="ARBA00023015"/>
    </source>
</evidence>
<dbReference type="EMBL" id="JBHLZF010000001">
    <property type="protein sequence ID" value="MFB9896500.1"/>
    <property type="molecule type" value="Genomic_DNA"/>
</dbReference>
<accession>A0ABV5ZGJ2</accession>
<dbReference type="SMART" id="SM00342">
    <property type="entry name" value="HTH_ARAC"/>
    <property type="match status" value="1"/>
</dbReference>
<keyword evidence="6" id="KW-1185">Reference proteome</keyword>
<dbReference type="Proteomes" id="UP001589688">
    <property type="component" value="Unassembled WGS sequence"/>
</dbReference>
<dbReference type="InterPro" id="IPR018062">
    <property type="entry name" value="HTH_AraC-typ_CS"/>
</dbReference>
<dbReference type="Gene3D" id="2.60.120.10">
    <property type="entry name" value="Jelly Rolls"/>
    <property type="match status" value="1"/>
</dbReference>
<comment type="caution">
    <text evidence="5">The sequence shown here is derived from an EMBL/GenBank/DDBJ whole genome shotgun (WGS) entry which is preliminary data.</text>
</comment>
<evidence type="ECO:0000313" key="6">
    <source>
        <dbReference type="Proteomes" id="UP001589688"/>
    </source>
</evidence>
<name>A0ABV5ZGJ2_9BACT</name>
<proteinExistence type="predicted"/>
<dbReference type="PANTHER" id="PTHR43280:SF28">
    <property type="entry name" value="HTH-TYPE TRANSCRIPTIONAL ACTIVATOR RHAS"/>
    <property type="match status" value="1"/>
</dbReference>
<dbReference type="InterPro" id="IPR009057">
    <property type="entry name" value="Homeodomain-like_sf"/>
</dbReference>
<dbReference type="Gene3D" id="1.10.10.60">
    <property type="entry name" value="Homeodomain-like"/>
    <property type="match status" value="2"/>
</dbReference>
<dbReference type="Pfam" id="PF02311">
    <property type="entry name" value="AraC_binding"/>
    <property type="match status" value="1"/>
</dbReference>
<gene>
    <name evidence="5" type="ORF">ACFFK8_01345</name>
</gene>
<dbReference type="InterPro" id="IPR003313">
    <property type="entry name" value="AraC-bd"/>
</dbReference>
<dbReference type="PROSITE" id="PS00041">
    <property type="entry name" value="HTH_ARAC_FAMILY_1"/>
    <property type="match status" value="1"/>
</dbReference>
<organism evidence="5 6">
    <name type="scientific">Hallella seregens ATCC 51272</name>
    <dbReference type="NCBI Taxonomy" id="1336250"/>
    <lineage>
        <taxon>Bacteria</taxon>
        <taxon>Pseudomonadati</taxon>
        <taxon>Bacteroidota</taxon>
        <taxon>Bacteroidia</taxon>
        <taxon>Bacteroidales</taxon>
        <taxon>Prevotellaceae</taxon>
        <taxon>Hallella</taxon>
    </lineage>
</organism>
<dbReference type="PRINTS" id="PR00032">
    <property type="entry name" value="HTHARAC"/>
</dbReference>
<dbReference type="Pfam" id="PF12833">
    <property type="entry name" value="HTH_18"/>
    <property type="match status" value="1"/>
</dbReference>
<dbReference type="InterPro" id="IPR018060">
    <property type="entry name" value="HTH_AraC"/>
</dbReference>
<sequence length="286" mass="33756">MNHHDISQLQITTLNTGYAEHHSDWNWQNVRSPFARLYYVTEGEAWVKMENRRIHLQPDHIYMIPPFTVHSNICTGRFCHYYIHIYEAPVDFSFLEQLSYPHEAAGTSHDRELFCRLMELNPSMQLPESNPQSYDNSTTLLRNIAKNKQRQFCDIVESRGILFILLARFLKGARPKQDIKDERISSVVGHIRRHITEPMDIPTLARRAFMSEDHFIRMFRKELGETPNSYVIRLKMERAELLLVTTRQPIKNIAALLGYDEVPYFNRIFKKKVGKTPKEYRMGKTE</sequence>